<dbReference type="Pfam" id="PF10712">
    <property type="entry name" value="NAD-GH"/>
    <property type="match status" value="1"/>
</dbReference>
<sequence length="92" mass="10280">MIVSRNTITLNFIFATIFLSLLDHTLNLVFGRTSLAISDGDLVLLSSRFVLRRNIQNSVGVNVKSSFDLMNTTRSRNFHSTRICPTSCCPLS</sequence>
<accession>A0A914MCZ7</accession>
<keyword evidence="1" id="KW-1133">Transmembrane helix</keyword>
<reference evidence="3" key="1">
    <citation type="submission" date="2022-11" db="UniProtKB">
        <authorList>
            <consortium name="WormBaseParasite"/>
        </authorList>
    </citation>
    <scope>IDENTIFICATION</scope>
</reference>
<dbReference type="WBParaSite" id="Minc3s01659g25410">
    <property type="protein sequence ID" value="Minc3s01659g25410"/>
    <property type="gene ID" value="Minc3s01659g25410"/>
</dbReference>
<keyword evidence="1" id="KW-0812">Transmembrane</keyword>
<keyword evidence="1" id="KW-0472">Membrane</keyword>
<evidence type="ECO:0000313" key="3">
    <source>
        <dbReference type="WBParaSite" id="Minc3s01659g25410"/>
    </source>
</evidence>
<dbReference type="AlphaFoldDB" id="A0A914MCZ7"/>
<dbReference type="Proteomes" id="UP000887563">
    <property type="component" value="Unplaced"/>
</dbReference>
<organism evidence="2 3">
    <name type="scientific">Meloidogyne incognita</name>
    <name type="common">Southern root-knot nematode worm</name>
    <name type="synonym">Oxyuris incognita</name>
    <dbReference type="NCBI Taxonomy" id="6306"/>
    <lineage>
        <taxon>Eukaryota</taxon>
        <taxon>Metazoa</taxon>
        <taxon>Ecdysozoa</taxon>
        <taxon>Nematoda</taxon>
        <taxon>Chromadorea</taxon>
        <taxon>Rhabditida</taxon>
        <taxon>Tylenchina</taxon>
        <taxon>Tylenchomorpha</taxon>
        <taxon>Tylenchoidea</taxon>
        <taxon>Meloidogynidae</taxon>
        <taxon>Meloidogyninae</taxon>
        <taxon>Meloidogyne</taxon>
        <taxon>Meloidogyne incognita group</taxon>
    </lineage>
</organism>
<proteinExistence type="predicted"/>
<name>A0A914MCZ7_MELIC</name>
<evidence type="ECO:0000256" key="1">
    <source>
        <dbReference type="SAM" id="Phobius"/>
    </source>
</evidence>
<evidence type="ECO:0000313" key="2">
    <source>
        <dbReference type="Proteomes" id="UP000887563"/>
    </source>
</evidence>
<protein>
    <submittedName>
        <fullName evidence="3">Secreted protein</fullName>
    </submittedName>
</protein>
<feature type="transmembrane region" description="Helical" evidence="1">
    <location>
        <begin position="12"/>
        <end position="30"/>
    </location>
</feature>
<keyword evidence="2" id="KW-1185">Reference proteome</keyword>
<dbReference type="InterPro" id="IPR019651">
    <property type="entry name" value="Glutamate_DH_NAD-spec"/>
</dbReference>